<keyword evidence="1 7" id="KW-1003">Cell membrane</keyword>
<dbReference type="CDD" id="cd08010">
    <property type="entry name" value="MltG_like"/>
    <property type="match status" value="1"/>
</dbReference>
<comment type="caution">
    <text evidence="9">The sequence shown here is derived from an EMBL/GenBank/DDBJ whole genome shotgun (WGS) entry which is preliminary data.</text>
</comment>
<evidence type="ECO:0000256" key="2">
    <source>
        <dbReference type="ARBA" id="ARBA00022692"/>
    </source>
</evidence>
<keyword evidence="4 7" id="KW-0472">Membrane</keyword>
<dbReference type="PANTHER" id="PTHR30518:SF2">
    <property type="entry name" value="ENDOLYTIC MUREIN TRANSGLYCOSYLASE"/>
    <property type="match status" value="1"/>
</dbReference>
<accession>A0A1Q8EE19</accession>
<dbReference type="NCBIfam" id="TIGR00247">
    <property type="entry name" value="endolytic transglycosylase MltG"/>
    <property type="match status" value="1"/>
</dbReference>
<evidence type="ECO:0000256" key="4">
    <source>
        <dbReference type="ARBA" id="ARBA00023136"/>
    </source>
</evidence>
<dbReference type="PANTHER" id="PTHR30518">
    <property type="entry name" value="ENDOLYTIC MUREIN TRANSGLYCOSYLASE"/>
    <property type="match status" value="1"/>
</dbReference>
<keyword evidence="6 7" id="KW-0961">Cell wall biogenesis/degradation</keyword>
<sequence length="490" mass="54853">MFERSFIVTKDAREKDGQSSSFRDKILRELEEIKATSASEKADLKLDFLSSTSDTQWLEEDLTETVPLYRPSLIETASKEEELVEDTPISPNTNRNAEDIQPNMRLRRRRNRKTQDNLAKRIVKYVMTAVILLIVITGISICFYIKSSLEPVNARATEMVQVEIPEGSSTKEIARILEEHHLIKNATVFNYYSKLKSYNHFQSGFYNLSQSMSVDRLAKALQESGTATAQEPIAGKVLIVEGYTIKQIAQAVTDNVHTSDKEDKTPFTAEAFLETVQNEAFIERMVAAYPKLLGSLPAADSGVKYRLEGYLFPATYDYSTETTMEGLVEQMLAAMDSRLQPYYEQLAAKGLDVNQLLTLASLVEKEGSTDEDRRNIASVFFNRLNIGMPLQSNIAILYAMDKLGEETTLKEDATIDTNIDSPYNIYVNAGLMPGPVASPSLSAIEATFSSNKTGYYYFVADVTTGAVYFAATGEEHNQNVEKYVNSKINN</sequence>
<evidence type="ECO:0000256" key="6">
    <source>
        <dbReference type="ARBA" id="ARBA00023316"/>
    </source>
</evidence>
<proteinExistence type="inferred from homology"/>
<dbReference type="GO" id="GO:0071555">
    <property type="term" value="P:cell wall organization"/>
    <property type="evidence" value="ECO:0007669"/>
    <property type="project" value="UniProtKB-KW"/>
</dbReference>
<comment type="subcellular location">
    <subcellularLocation>
        <location evidence="7">Cell membrane</location>
        <topology evidence="7">Single-pass membrane protein</topology>
    </subcellularLocation>
</comment>
<dbReference type="EMBL" id="MSJL01000014">
    <property type="protein sequence ID" value="OLF50003.1"/>
    <property type="molecule type" value="Genomic_DNA"/>
</dbReference>
<comment type="similarity">
    <text evidence="7">Belongs to the transglycosylase MltG family.</text>
</comment>
<dbReference type="EC" id="4.2.2.29" evidence="7"/>
<evidence type="ECO:0000313" key="9">
    <source>
        <dbReference type="EMBL" id="OLF50003.1"/>
    </source>
</evidence>
<dbReference type="Gene3D" id="3.30.160.60">
    <property type="entry name" value="Classic Zinc Finger"/>
    <property type="match status" value="1"/>
</dbReference>
<dbReference type="InterPro" id="IPR003770">
    <property type="entry name" value="MLTG-like"/>
</dbReference>
<evidence type="ECO:0000256" key="7">
    <source>
        <dbReference type="HAMAP-Rule" id="MF_02065"/>
    </source>
</evidence>
<comment type="function">
    <text evidence="7">Functions as a peptidoglycan terminase that cleaves nascent peptidoglycan strands endolytically to terminate their elongation.</text>
</comment>
<gene>
    <name evidence="7" type="primary">mltG</name>
    <name evidence="9" type="ORF">BU200_04225</name>
</gene>
<comment type="catalytic activity">
    <reaction evidence="7">
        <text>a peptidoglycan chain = a peptidoglycan chain with N-acetyl-1,6-anhydromuramyl-[peptide] at the reducing end + a peptidoglycan chain with N-acetylglucosamine at the non-reducing end.</text>
        <dbReference type="EC" id="4.2.2.29"/>
    </reaction>
</comment>
<evidence type="ECO:0000256" key="3">
    <source>
        <dbReference type="ARBA" id="ARBA00022989"/>
    </source>
</evidence>
<keyword evidence="10" id="KW-1185">Reference proteome</keyword>
<dbReference type="GO" id="GO:0009252">
    <property type="term" value="P:peptidoglycan biosynthetic process"/>
    <property type="evidence" value="ECO:0007669"/>
    <property type="project" value="UniProtKB-UniRule"/>
</dbReference>
<evidence type="ECO:0000256" key="1">
    <source>
        <dbReference type="ARBA" id="ARBA00022475"/>
    </source>
</evidence>
<organism evidence="9 10">
    <name type="scientific">Streptococcus acidominimus</name>
    <dbReference type="NCBI Taxonomy" id="1326"/>
    <lineage>
        <taxon>Bacteria</taxon>
        <taxon>Bacillati</taxon>
        <taxon>Bacillota</taxon>
        <taxon>Bacilli</taxon>
        <taxon>Lactobacillales</taxon>
        <taxon>Streptococcaceae</taxon>
        <taxon>Streptococcus</taxon>
    </lineage>
</organism>
<evidence type="ECO:0000256" key="5">
    <source>
        <dbReference type="ARBA" id="ARBA00023239"/>
    </source>
</evidence>
<dbReference type="GO" id="GO:0008932">
    <property type="term" value="F:lytic endotransglycosylase activity"/>
    <property type="evidence" value="ECO:0007669"/>
    <property type="project" value="UniProtKB-UniRule"/>
</dbReference>
<keyword evidence="2 7" id="KW-0812">Transmembrane</keyword>
<dbReference type="GO" id="GO:0005886">
    <property type="term" value="C:plasma membrane"/>
    <property type="evidence" value="ECO:0007669"/>
    <property type="project" value="UniProtKB-SubCell"/>
</dbReference>
<dbReference type="Pfam" id="PF02618">
    <property type="entry name" value="YceG"/>
    <property type="match status" value="1"/>
</dbReference>
<protein>
    <recommendedName>
        <fullName evidence="7">Endolytic murein transglycosylase</fullName>
        <ecNumber evidence="7">4.2.2.29</ecNumber>
    </recommendedName>
    <alternativeName>
        <fullName evidence="7">Peptidoglycan lytic transglycosylase</fullName>
    </alternativeName>
    <alternativeName>
        <fullName evidence="7">Peptidoglycan polymerization terminase</fullName>
    </alternativeName>
</protein>
<dbReference type="HAMAP" id="MF_02065">
    <property type="entry name" value="MltG"/>
    <property type="match status" value="1"/>
</dbReference>
<dbReference type="Proteomes" id="UP000186437">
    <property type="component" value="Unassembled WGS sequence"/>
</dbReference>
<feature type="region of interest" description="Disordered" evidence="8">
    <location>
        <begin position="80"/>
        <end position="102"/>
    </location>
</feature>
<evidence type="ECO:0000256" key="8">
    <source>
        <dbReference type="SAM" id="MobiDB-lite"/>
    </source>
</evidence>
<dbReference type="AlphaFoldDB" id="A0A1Q8EE19"/>
<keyword evidence="3 7" id="KW-1133">Transmembrane helix</keyword>
<evidence type="ECO:0000313" key="10">
    <source>
        <dbReference type="Proteomes" id="UP000186437"/>
    </source>
</evidence>
<feature type="transmembrane region" description="Helical" evidence="7">
    <location>
        <begin position="122"/>
        <end position="146"/>
    </location>
</feature>
<dbReference type="Gene3D" id="3.30.1490.480">
    <property type="entry name" value="Endolytic murein transglycosylase"/>
    <property type="match status" value="1"/>
</dbReference>
<reference evidence="10" key="1">
    <citation type="submission" date="2016-12" db="EMBL/GenBank/DDBJ databases">
        <authorList>
            <person name="Gulvik C.A."/>
        </authorList>
    </citation>
    <scope>NUCLEOTIDE SEQUENCE [LARGE SCALE GENOMIC DNA]</scope>
    <source>
        <strain evidence="10">ATCC 51725</strain>
    </source>
</reference>
<feature type="site" description="Important for catalytic activity" evidence="7">
    <location>
        <position position="366"/>
    </location>
</feature>
<keyword evidence="5 7" id="KW-0456">Lyase</keyword>
<name>A0A1Q8EE19_STRAI</name>